<proteinExistence type="predicted"/>
<dbReference type="AlphaFoldDB" id="A0A9W6DRE5"/>
<organism evidence="2 3">
    <name type="scientific">Aspergillus brasiliensis</name>
    <dbReference type="NCBI Taxonomy" id="319629"/>
    <lineage>
        <taxon>Eukaryota</taxon>
        <taxon>Fungi</taxon>
        <taxon>Dikarya</taxon>
        <taxon>Ascomycota</taxon>
        <taxon>Pezizomycotina</taxon>
        <taxon>Eurotiomycetes</taxon>
        <taxon>Eurotiomycetidae</taxon>
        <taxon>Eurotiales</taxon>
        <taxon>Aspergillaceae</taxon>
        <taxon>Aspergillus</taxon>
        <taxon>Aspergillus subgen. Circumdati</taxon>
    </lineage>
</organism>
<sequence length="383" mass="43261">MDQSKTPAASKLKEDETVELLTAREVTMDSFPKFAELPQNHSSGTGLHEIDFAFQDTKWDDRAVSARLGPQDLNYSEHFRCGAEISTSARYVTHVLNLMSGIAKHLGYHVSSGDWSVAGMKSEWPKSMPAIPSEKDKSSIPDYVLVDLVTKNPRALGEAKHPWGKYPDQNVKGARTGDAVQEKLLRRFLGQVSRDMWAAKLKLGFMTSYTWTVFIRRERIDDEWVLFFSDTIHHTAKSKMGASDTSVSVRECMLYYFQLAAGERSNWSLENEQQEPLQDWVIIKERNPSSRPNATTPTTYFPQQVHRIPSGASLGPPTPTTSKTMQLPQRPRHSGRGQSESDSTDAKRAEYRDFGEVSIYGKFYKFTLDGKLSMKDRDYGSGQ</sequence>
<evidence type="ECO:0000313" key="3">
    <source>
        <dbReference type="Proteomes" id="UP001143548"/>
    </source>
</evidence>
<feature type="compositionally biased region" description="Polar residues" evidence="1">
    <location>
        <begin position="289"/>
        <end position="302"/>
    </location>
</feature>
<accession>A0A9W6DRE5</accession>
<dbReference type="EMBL" id="BROQ01000165">
    <property type="protein sequence ID" value="GKZ26824.1"/>
    <property type="molecule type" value="Genomic_DNA"/>
</dbReference>
<feature type="region of interest" description="Disordered" evidence="1">
    <location>
        <begin position="287"/>
        <end position="351"/>
    </location>
</feature>
<reference evidence="2" key="1">
    <citation type="submission" date="2022-07" db="EMBL/GenBank/DDBJ databases">
        <title>Taxonomy of Aspergillus series Nigri: significant species reduction supported by multi-species coalescent approaches.</title>
        <authorList>
            <person name="Bian C."/>
            <person name="Kusuya Y."/>
            <person name="Sklenar F."/>
            <person name="D'hooge E."/>
            <person name="Yaguchi T."/>
            <person name="Takahashi H."/>
            <person name="Hubka V."/>
        </authorList>
    </citation>
    <scope>NUCLEOTIDE SEQUENCE</scope>
    <source>
        <strain evidence="2">CBS 733.88</strain>
    </source>
</reference>
<name>A0A9W6DRE5_9EURO</name>
<gene>
    <name evidence="2" type="ORF">AbraCBS73388_003211</name>
</gene>
<comment type="caution">
    <text evidence="2">The sequence shown here is derived from an EMBL/GenBank/DDBJ whole genome shotgun (WGS) entry which is preliminary data.</text>
</comment>
<protein>
    <submittedName>
        <fullName evidence="2">Uncharacterized protein</fullName>
    </submittedName>
</protein>
<evidence type="ECO:0000313" key="2">
    <source>
        <dbReference type="EMBL" id="GKZ26824.1"/>
    </source>
</evidence>
<evidence type="ECO:0000256" key="1">
    <source>
        <dbReference type="SAM" id="MobiDB-lite"/>
    </source>
</evidence>
<dbReference type="Proteomes" id="UP001143548">
    <property type="component" value="Unassembled WGS sequence"/>
</dbReference>